<gene>
    <name evidence="3" type="ORF">H6G68_26070</name>
</gene>
<feature type="coiled-coil region" evidence="1">
    <location>
        <begin position="232"/>
        <end position="266"/>
    </location>
</feature>
<dbReference type="SUPFAM" id="SSF46565">
    <property type="entry name" value="Chaperone J-domain"/>
    <property type="match status" value="1"/>
</dbReference>
<dbReference type="InterPro" id="IPR036869">
    <property type="entry name" value="J_dom_sf"/>
</dbReference>
<accession>A0ABR8J9U5</accession>
<protein>
    <submittedName>
        <fullName evidence="3">Molecular chaperone DnaJ</fullName>
    </submittedName>
</protein>
<feature type="region of interest" description="Disordered" evidence="2">
    <location>
        <begin position="115"/>
        <end position="168"/>
    </location>
</feature>
<proteinExistence type="predicted"/>
<evidence type="ECO:0000313" key="4">
    <source>
        <dbReference type="Proteomes" id="UP000660381"/>
    </source>
</evidence>
<feature type="compositionally biased region" description="Acidic residues" evidence="2">
    <location>
        <begin position="120"/>
        <end position="141"/>
    </location>
</feature>
<name>A0ABR8J9U5_9NOST</name>
<dbReference type="EMBL" id="JACJTQ010000083">
    <property type="protein sequence ID" value="MBD2695153.1"/>
    <property type="molecule type" value="Genomic_DNA"/>
</dbReference>
<comment type="caution">
    <text evidence="3">The sequence shown here is derived from an EMBL/GenBank/DDBJ whole genome shotgun (WGS) entry which is preliminary data.</text>
</comment>
<evidence type="ECO:0000256" key="2">
    <source>
        <dbReference type="SAM" id="MobiDB-lite"/>
    </source>
</evidence>
<evidence type="ECO:0000256" key="1">
    <source>
        <dbReference type="SAM" id="Coils"/>
    </source>
</evidence>
<keyword evidence="4" id="KW-1185">Reference proteome</keyword>
<dbReference type="Proteomes" id="UP000660381">
    <property type="component" value="Unassembled WGS sequence"/>
</dbReference>
<sequence length="352" mass="40867">MPRKTKSASPATPAIPLALSELHIYLEGLEKEHQSILKQIKKKRTELNNFVERMRSLATDIFHQATPSFKKMAELDQEIHAMFNEILTNRKFGKQTEKHIKELYLNLQMTGIISPKSVGEEEEDTELDELFENSEEMDSDETNQNRRQYWESQQEVESSSASRTEESRKVRQTFLKLAEIFHPDKVKDSETQMSHTEIMKEINKAYQEGDLARLLEIERQHQLGESIDSNSEDDLTRRCKNLEQQNEILKNQYEKLKQELRLAKNTPEGAMVSDARKATKQGINSIDLMVKTLESQISIVADIRDFVKGFREQKITIKEFLDGPPSLRSSKQEMMEELLEQMMEELGGIIIF</sequence>
<reference evidence="3 4" key="1">
    <citation type="journal article" date="2020" name="ISME J.">
        <title>Comparative genomics reveals insights into cyanobacterial evolution and habitat adaptation.</title>
        <authorList>
            <person name="Chen M.Y."/>
            <person name="Teng W.K."/>
            <person name="Zhao L."/>
            <person name="Hu C.X."/>
            <person name="Zhou Y.K."/>
            <person name="Han B.P."/>
            <person name="Song L.R."/>
            <person name="Shu W.S."/>
        </authorList>
    </citation>
    <scope>NUCLEOTIDE SEQUENCE [LARGE SCALE GENOMIC DNA]</scope>
    <source>
        <strain evidence="3 4">FACHB-362</strain>
    </source>
</reference>
<feature type="compositionally biased region" description="Low complexity" evidence="2">
    <location>
        <begin position="150"/>
        <end position="162"/>
    </location>
</feature>
<dbReference type="RefSeq" id="WP_190909245.1">
    <property type="nucleotide sequence ID" value="NZ_JACJTQ010000083.1"/>
</dbReference>
<keyword evidence="1" id="KW-0175">Coiled coil</keyword>
<dbReference type="Gene3D" id="1.10.287.110">
    <property type="entry name" value="DnaJ domain"/>
    <property type="match status" value="1"/>
</dbReference>
<evidence type="ECO:0000313" key="3">
    <source>
        <dbReference type="EMBL" id="MBD2695153.1"/>
    </source>
</evidence>
<organism evidence="3 4">
    <name type="scientific">Anabaena catenula FACHB-362</name>
    <dbReference type="NCBI Taxonomy" id="2692877"/>
    <lineage>
        <taxon>Bacteria</taxon>
        <taxon>Bacillati</taxon>
        <taxon>Cyanobacteriota</taxon>
        <taxon>Cyanophyceae</taxon>
        <taxon>Nostocales</taxon>
        <taxon>Nostocaceae</taxon>
        <taxon>Anabaena</taxon>
    </lineage>
</organism>